<dbReference type="InterPro" id="IPR051177">
    <property type="entry name" value="CIK-Related_Protein"/>
</dbReference>
<evidence type="ECO:0000313" key="3">
    <source>
        <dbReference type="Proteomes" id="UP000095085"/>
    </source>
</evidence>
<dbReference type="STRING" id="984485.A0A1E4RGG5"/>
<feature type="compositionally biased region" description="Polar residues" evidence="1">
    <location>
        <begin position="687"/>
        <end position="720"/>
    </location>
</feature>
<dbReference type="EMBL" id="KV454542">
    <property type="protein sequence ID" value="ODV66350.1"/>
    <property type="molecule type" value="Genomic_DNA"/>
</dbReference>
<dbReference type="OrthoDB" id="447103at2759"/>
<dbReference type="RefSeq" id="XP_020075417.1">
    <property type="nucleotide sequence ID" value="XM_020218788.1"/>
</dbReference>
<keyword evidence="3" id="KW-1185">Reference proteome</keyword>
<dbReference type="InterPro" id="IPR011009">
    <property type="entry name" value="Kinase-like_dom_sf"/>
</dbReference>
<dbReference type="SUPFAM" id="SSF48371">
    <property type="entry name" value="ARM repeat"/>
    <property type="match status" value="1"/>
</dbReference>
<protein>
    <submittedName>
        <fullName evidence="2">ARM repeat-containing protein</fullName>
    </submittedName>
</protein>
<proteinExistence type="predicted"/>
<accession>A0A1E4RGG5</accession>
<dbReference type="InterPro" id="IPR011989">
    <property type="entry name" value="ARM-like"/>
</dbReference>
<dbReference type="PANTHER" id="PTHR12984:SF3">
    <property type="entry name" value="N-TERMINAL KINASE-LIKE PROTEIN"/>
    <property type="match status" value="1"/>
</dbReference>
<dbReference type="GO" id="GO:0005737">
    <property type="term" value="C:cytoplasm"/>
    <property type="evidence" value="ECO:0007669"/>
    <property type="project" value="TreeGrafter"/>
</dbReference>
<dbReference type="GeneID" id="30993338"/>
<dbReference type="Proteomes" id="UP000095085">
    <property type="component" value="Unassembled WGS sequence"/>
</dbReference>
<feature type="region of interest" description="Disordered" evidence="1">
    <location>
        <begin position="685"/>
        <end position="736"/>
    </location>
</feature>
<reference evidence="3" key="1">
    <citation type="submission" date="2016-05" db="EMBL/GenBank/DDBJ databases">
        <title>Comparative genomics of biotechnologically important yeasts.</title>
        <authorList>
            <consortium name="DOE Joint Genome Institute"/>
            <person name="Riley R."/>
            <person name="Haridas S."/>
            <person name="Wolfe K.H."/>
            <person name="Lopes M.R."/>
            <person name="Hittinger C.T."/>
            <person name="Goker M."/>
            <person name="Salamov A."/>
            <person name="Wisecaver J."/>
            <person name="Long T.M."/>
            <person name="Aerts A.L."/>
            <person name="Barry K."/>
            <person name="Choi C."/>
            <person name="Clum A."/>
            <person name="Coughlan A.Y."/>
            <person name="Deshpande S."/>
            <person name="Douglass A.P."/>
            <person name="Hanson S.J."/>
            <person name="Klenk H.-P."/>
            <person name="Labutti K."/>
            <person name="Lapidus A."/>
            <person name="Lindquist E."/>
            <person name="Lipzen A."/>
            <person name="Meier-Kolthoff J.P."/>
            <person name="Ohm R.A."/>
            <person name="Otillar R.P."/>
            <person name="Pangilinan J."/>
            <person name="Peng Y."/>
            <person name="Rokas A."/>
            <person name="Rosa C.A."/>
            <person name="Scheuner C."/>
            <person name="Sibirny A.A."/>
            <person name="Slot J.C."/>
            <person name="Stielow J.B."/>
            <person name="Sun H."/>
            <person name="Kurtzman C.P."/>
            <person name="Blackwell M."/>
            <person name="Grigoriev I.V."/>
            <person name="Jeffries T.W."/>
        </authorList>
    </citation>
    <scope>NUCLEOTIDE SEQUENCE [LARGE SCALE GENOMIC DNA]</scope>
    <source>
        <strain evidence="3">NRRL Y-1933</strain>
    </source>
</reference>
<dbReference type="Gene3D" id="3.30.200.20">
    <property type="entry name" value="Phosphorylase Kinase, domain 1"/>
    <property type="match status" value="1"/>
</dbReference>
<dbReference type="GO" id="GO:0006409">
    <property type="term" value="P:tRNA export from nucleus"/>
    <property type="evidence" value="ECO:0007669"/>
    <property type="project" value="TreeGrafter"/>
</dbReference>
<sequence length="753" mass="85828">MNFLSKTLSTLTGTSIPYTVKEEIPTSPKSIWTVYNGLNPKGDNSPVSIFEMNLRNDVNINRNYVSLARNCFKKLKLVKFPGIISIIDFIENDNYLYIITEPVIPLQSYLKQYGNEVGDDAKIYGIYNIGETLDFINMKCQCVHGSLSVYNDSVFVNKLGEWKLFGFELLTNLTSDPDQPIYRLSGYSPSFQDELPGDVLNQGIEAIRGFPIRFDSYKYGIFIHQIFNQGIDFNNIGKMPKQLSVQYKKLINPKLNLRISIQAFLKETGKFFESNKVIQFNKQLEEIQFKNDFEKLNFFKFELSNYVGEDIDIKFPPGFLDFKLLPELINQYNNLLKPNNAQQLVEDLQQRQETTSVLLNYILKFGVKLNKDEFCLKVKPIILNAFQSADRSIRLILLTHLSSYIENLTEGDIQSKVFYNLITGFQDTNFMIRETTLTSIMIIIDKVSVKQVNQDLLKVLAKSQMDPKPSIRTNTLVLIIKISDKIYQNSKNNVLITALSKSLRDSFIPCKMTSLSGFEKLINEFSLEEICSKILGQLAILLMDNQSYKVRKEAKRIFELYLDMVEKHASTLPRSENEDDEDAEEKEFFKKYAPNNNGLAQQVSQASQDVTQASKFNFGWGMVNKLVASSEVEGELNNDFNSSTPDLTRVTTPTISNKREPATSFANDIINDDDLDDGWGDELNNLSLQDKPSEKLSTIRSTTRVPTKTNNNSRKTSSLKLGTKKDTTRKPPGSTLKLDLTIDDDVEDGWGGW</sequence>
<dbReference type="Gene3D" id="1.10.510.10">
    <property type="entry name" value="Transferase(Phosphotransferase) domain 1"/>
    <property type="match status" value="1"/>
</dbReference>
<name>A0A1E4RGG5_9ASCO</name>
<organism evidence="2 3">
    <name type="scientific">Hyphopichia burtonii NRRL Y-1933</name>
    <dbReference type="NCBI Taxonomy" id="984485"/>
    <lineage>
        <taxon>Eukaryota</taxon>
        <taxon>Fungi</taxon>
        <taxon>Dikarya</taxon>
        <taxon>Ascomycota</taxon>
        <taxon>Saccharomycotina</taxon>
        <taxon>Pichiomycetes</taxon>
        <taxon>Debaryomycetaceae</taxon>
        <taxon>Hyphopichia</taxon>
    </lineage>
</organism>
<dbReference type="AlphaFoldDB" id="A0A1E4RGG5"/>
<dbReference type="SUPFAM" id="SSF56112">
    <property type="entry name" value="Protein kinase-like (PK-like)"/>
    <property type="match status" value="1"/>
</dbReference>
<evidence type="ECO:0000313" key="2">
    <source>
        <dbReference type="EMBL" id="ODV66350.1"/>
    </source>
</evidence>
<dbReference type="InterPro" id="IPR016024">
    <property type="entry name" value="ARM-type_fold"/>
</dbReference>
<dbReference type="Gene3D" id="1.25.10.10">
    <property type="entry name" value="Leucine-rich Repeat Variant"/>
    <property type="match status" value="1"/>
</dbReference>
<dbReference type="PANTHER" id="PTHR12984">
    <property type="entry name" value="SCY1-RELATED S/T PROTEIN KINASE-LIKE"/>
    <property type="match status" value="1"/>
</dbReference>
<gene>
    <name evidence="2" type="ORF">HYPBUDRAFT_110827</name>
</gene>
<evidence type="ECO:0000256" key="1">
    <source>
        <dbReference type="SAM" id="MobiDB-lite"/>
    </source>
</evidence>